<feature type="domain" description="Transposase DDE" evidence="1">
    <location>
        <begin position="2"/>
        <end position="446"/>
    </location>
</feature>
<dbReference type="NCBIfam" id="NF033539">
    <property type="entry name" value="transpos_IS1380"/>
    <property type="match status" value="1"/>
</dbReference>
<protein>
    <submittedName>
        <fullName evidence="2">Unannotated protein</fullName>
    </submittedName>
</protein>
<name>A0A6J7FFE9_9ZZZZ</name>
<evidence type="ECO:0000313" key="2">
    <source>
        <dbReference type="EMBL" id="CAB4894672.1"/>
    </source>
</evidence>
<proteinExistence type="predicted"/>
<accession>A0A6J7FFE9</accession>
<reference evidence="2" key="1">
    <citation type="submission" date="2020-05" db="EMBL/GenBank/DDBJ databases">
        <authorList>
            <person name="Chiriac C."/>
            <person name="Salcher M."/>
            <person name="Ghai R."/>
            <person name="Kavagutti S V."/>
        </authorList>
    </citation>
    <scope>NUCLEOTIDE SEQUENCE</scope>
</reference>
<dbReference type="InterPro" id="IPR047960">
    <property type="entry name" value="Transpos_IS1380"/>
</dbReference>
<dbReference type="InterPro" id="IPR025668">
    <property type="entry name" value="Tnp_DDE_dom"/>
</dbReference>
<gene>
    <name evidence="2" type="ORF">UFOPK3376_03085</name>
</gene>
<organism evidence="2">
    <name type="scientific">freshwater metagenome</name>
    <dbReference type="NCBI Taxonomy" id="449393"/>
    <lineage>
        <taxon>unclassified sequences</taxon>
        <taxon>metagenomes</taxon>
        <taxon>ecological metagenomes</taxon>
    </lineage>
</organism>
<evidence type="ECO:0000259" key="1">
    <source>
        <dbReference type="Pfam" id="PF13701"/>
    </source>
</evidence>
<dbReference type="EMBL" id="CAFBLP010000135">
    <property type="protein sequence ID" value="CAB4894672.1"/>
    <property type="molecule type" value="Genomic_DNA"/>
</dbReference>
<sequence>MNVGVEAGGTQVVAHAGLHALGRFADRIGLGASLSTAIPWSGERAPLHDRGTVLTHTMLMLAAGGEACSDIEFLAPQSRLFGAVASDSTLYRTMRAITPSVLADLAAQAAVTRAQVWRRMAATTGTGMVVLDIDASLVQIHSENKAGTGPNYKGGFGFHPLFCFADATGEALAAMLRPGSAAANTVADHFSVLDAAVAQLPAEIAVGHHPGDEKSMVRRRVQVRTDSAGCSTRFVAGCRSRNIGFAVVARSNASIHKGISRIQHDNKRWQPARRRSGDPAQRSHVAEITDLVDLSRWPAGTRLIVRREHLHQGAQRSLFPSLCYRYWGHYTDADGSPVELDAHMRDHAHVEDHIKRLKDSGLERFPFTNLDANRAWMQLVCLGADLVRWFQQLCCTGELATAEPKRLRWSMWHTPARIVRRAGRDIIRIIDGWPTTTDLLDAHRHITAIC</sequence>
<dbReference type="Pfam" id="PF13701">
    <property type="entry name" value="DDE_Tnp_1_4"/>
    <property type="match status" value="1"/>
</dbReference>
<dbReference type="AlphaFoldDB" id="A0A6J7FFE9"/>